<dbReference type="Proteomes" id="UP001589628">
    <property type="component" value="Unassembled WGS sequence"/>
</dbReference>
<keyword evidence="1" id="KW-0812">Transmembrane</keyword>
<accession>A0ABV5Z8P0</accession>
<feature type="transmembrane region" description="Helical" evidence="1">
    <location>
        <begin position="20"/>
        <end position="51"/>
    </location>
</feature>
<evidence type="ECO:0000313" key="3">
    <source>
        <dbReference type="Proteomes" id="UP001589628"/>
    </source>
</evidence>
<proteinExistence type="predicted"/>
<organism evidence="2 3">
    <name type="scientific">Balneatrix alpica</name>
    <dbReference type="NCBI Taxonomy" id="75684"/>
    <lineage>
        <taxon>Bacteria</taxon>
        <taxon>Pseudomonadati</taxon>
        <taxon>Pseudomonadota</taxon>
        <taxon>Gammaproteobacteria</taxon>
        <taxon>Oceanospirillales</taxon>
        <taxon>Balneatrichaceae</taxon>
        <taxon>Balneatrix</taxon>
    </lineage>
</organism>
<keyword evidence="1" id="KW-0472">Membrane</keyword>
<evidence type="ECO:0000313" key="2">
    <source>
        <dbReference type="EMBL" id="MFB9885650.1"/>
    </source>
</evidence>
<reference evidence="2 3" key="1">
    <citation type="submission" date="2024-09" db="EMBL/GenBank/DDBJ databases">
        <authorList>
            <person name="Sun Q."/>
            <person name="Mori K."/>
        </authorList>
    </citation>
    <scope>NUCLEOTIDE SEQUENCE [LARGE SCALE GENOMIC DNA]</scope>
    <source>
        <strain evidence="2 3">ATCC 51285</strain>
    </source>
</reference>
<sequence>MSVKVSFVQRLFSEYTLLRVLYMLLFILLTEVCLVFLAILVPLQLLIWLVIGERSQGLSDWASSALRYLQQCLAYLLLLTEKKPFPFSDWPAQMDEH</sequence>
<protein>
    <submittedName>
        <fullName evidence="2">DUF4389 domain-containing protein</fullName>
    </submittedName>
</protein>
<gene>
    <name evidence="2" type="ORF">ACFFLH_04420</name>
</gene>
<evidence type="ECO:0000256" key="1">
    <source>
        <dbReference type="SAM" id="Phobius"/>
    </source>
</evidence>
<dbReference type="EMBL" id="JBHLZN010000001">
    <property type="protein sequence ID" value="MFB9885650.1"/>
    <property type="molecule type" value="Genomic_DNA"/>
</dbReference>
<keyword evidence="3" id="KW-1185">Reference proteome</keyword>
<comment type="caution">
    <text evidence="2">The sequence shown here is derived from an EMBL/GenBank/DDBJ whole genome shotgun (WGS) entry which is preliminary data.</text>
</comment>
<dbReference type="Pfam" id="PF14333">
    <property type="entry name" value="DUF4389"/>
    <property type="match status" value="1"/>
</dbReference>
<dbReference type="RefSeq" id="WP_051527810.1">
    <property type="nucleotide sequence ID" value="NZ_JBHLZN010000001.1"/>
</dbReference>
<dbReference type="InterPro" id="IPR025498">
    <property type="entry name" value="DUF4389"/>
</dbReference>
<name>A0ABV5Z8P0_9GAMM</name>
<keyword evidence="1" id="KW-1133">Transmembrane helix</keyword>